<feature type="transmembrane region" description="Helical" evidence="1">
    <location>
        <begin position="16"/>
        <end position="36"/>
    </location>
</feature>
<keyword evidence="1" id="KW-1133">Transmembrane helix</keyword>
<keyword evidence="1" id="KW-0472">Membrane</keyword>
<accession>A0ABS3U723</accession>
<sequence>MAGNGSFASKSVPRHVARGLVGFGSVVAAFALIPMFGWWSLLLIPVGVLALRGCPACWVIGLIETVSRGRLQRECVDGVCRLR</sequence>
<keyword evidence="1" id="KW-0812">Transmembrane</keyword>
<evidence type="ECO:0000256" key="1">
    <source>
        <dbReference type="SAM" id="Phobius"/>
    </source>
</evidence>
<keyword evidence="3" id="KW-1185">Reference proteome</keyword>
<dbReference type="Proteomes" id="UP000681341">
    <property type="component" value="Unassembled WGS sequence"/>
</dbReference>
<proteinExistence type="predicted"/>
<name>A0ABS3U723_9ACTN</name>
<evidence type="ECO:0000313" key="2">
    <source>
        <dbReference type="EMBL" id="MBO3734540.1"/>
    </source>
</evidence>
<protein>
    <recommendedName>
        <fullName evidence="4">DUF2892 domain-containing protein</fullName>
    </recommendedName>
</protein>
<reference evidence="2 3" key="1">
    <citation type="submission" date="2021-03" db="EMBL/GenBank/DDBJ databases">
        <title>Glycomyces sp. nov., a novel actinomycete isolated from soil.</title>
        <authorList>
            <person name="Yang X."/>
            <person name="Xu X."/>
        </authorList>
    </citation>
    <scope>NUCLEOTIDE SEQUENCE [LARGE SCALE GENOMIC DNA]</scope>
    <source>
        <strain evidence="2 3">NEAU-S30</strain>
    </source>
</reference>
<evidence type="ECO:0000313" key="3">
    <source>
        <dbReference type="Proteomes" id="UP000681341"/>
    </source>
</evidence>
<gene>
    <name evidence="2" type="ORF">J5V16_17060</name>
</gene>
<dbReference type="EMBL" id="JAGFNP010000010">
    <property type="protein sequence ID" value="MBO3734540.1"/>
    <property type="molecule type" value="Genomic_DNA"/>
</dbReference>
<organism evidence="2 3">
    <name type="scientific">Glycomyces niveus</name>
    <dbReference type="NCBI Taxonomy" id="2820287"/>
    <lineage>
        <taxon>Bacteria</taxon>
        <taxon>Bacillati</taxon>
        <taxon>Actinomycetota</taxon>
        <taxon>Actinomycetes</taxon>
        <taxon>Glycomycetales</taxon>
        <taxon>Glycomycetaceae</taxon>
        <taxon>Glycomyces</taxon>
    </lineage>
</organism>
<comment type="caution">
    <text evidence="2">The sequence shown here is derived from an EMBL/GenBank/DDBJ whole genome shotgun (WGS) entry which is preliminary data.</text>
</comment>
<evidence type="ECO:0008006" key="4">
    <source>
        <dbReference type="Google" id="ProtNLM"/>
    </source>
</evidence>
<dbReference type="RefSeq" id="WP_208497720.1">
    <property type="nucleotide sequence ID" value="NZ_JAGFNP010000010.1"/>
</dbReference>